<accession>A0AAV9GF59</accession>
<dbReference type="InterPro" id="IPR052895">
    <property type="entry name" value="HetReg/Transcr_Mod"/>
</dbReference>
<evidence type="ECO:0000313" key="3">
    <source>
        <dbReference type="Proteomes" id="UP001321760"/>
    </source>
</evidence>
<dbReference type="Pfam" id="PF06985">
    <property type="entry name" value="HET"/>
    <property type="match status" value="1"/>
</dbReference>
<dbReference type="InterPro" id="IPR010730">
    <property type="entry name" value="HET"/>
</dbReference>
<dbReference type="Pfam" id="PF26639">
    <property type="entry name" value="Het-6_barrel"/>
    <property type="match status" value="1"/>
</dbReference>
<dbReference type="PANTHER" id="PTHR24148">
    <property type="entry name" value="ANKYRIN REPEAT DOMAIN-CONTAINING PROTEIN 39 HOMOLOG-RELATED"/>
    <property type="match status" value="1"/>
</dbReference>
<name>A0AAV9GF59_9PEZI</name>
<dbReference type="PANTHER" id="PTHR24148:SF64">
    <property type="entry name" value="HETEROKARYON INCOMPATIBILITY DOMAIN-CONTAINING PROTEIN"/>
    <property type="match status" value="1"/>
</dbReference>
<gene>
    <name evidence="2" type="ORF">QBC34DRAFT_382624</name>
</gene>
<organism evidence="2 3">
    <name type="scientific">Podospora aff. communis PSN243</name>
    <dbReference type="NCBI Taxonomy" id="3040156"/>
    <lineage>
        <taxon>Eukaryota</taxon>
        <taxon>Fungi</taxon>
        <taxon>Dikarya</taxon>
        <taxon>Ascomycota</taxon>
        <taxon>Pezizomycotina</taxon>
        <taxon>Sordariomycetes</taxon>
        <taxon>Sordariomycetidae</taxon>
        <taxon>Sordariales</taxon>
        <taxon>Podosporaceae</taxon>
        <taxon>Podospora</taxon>
    </lineage>
</organism>
<dbReference type="Proteomes" id="UP001321760">
    <property type="component" value="Unassembled WGS sequence"/>
</dbReference>
<dbReference type="EMBL" id="MU865952">
    <property type="protein sequence ID" value="KAK4447101.1"/>
    <property type="molecule type" value="Genomic_DNA"/>
</dbReference>
<evidence type="ECO:0000259" key="1">
    <source>
        <dbReference type="Pfam" id="PF06985"/>
    </source>
</evidence>
<reference evidence="2" key="2">
    <citation type="submission" date="2023-05" db="EMBL/GenBank/DDBJ databases">
        <authorList>
            <consortium name="Lawrence Berkeley National Laboratory"/>
            <person name="Steindorff A."/>
            <person name="Hensen N."/>
            <person name="Bonometti L."/>
            <person name="Westerberg I."/>
            <person name="Brannstrom I.O."/>
            <person name="Guillou S."/>
            <person name="Cros-Aarteil S."/>
            <person name="Calhoun S."/>
            <person name="Haridas S."/>
            <person name="Kuo A."/>
            <person name="Mondo S."/>
            <person name="Pangilinan J."/>
            <person name="Riley R."/>
            <person name="Labutti K."/>
            <person name="Andreopoulos B."/>
            <person name="Lipzen A."/>
            <person name="Chen C."/>
            <person name="Yanf M."/>
            <person name="Daum C."/>
            <person name="Ng V."/>
            <person name="Clum A."/>
            <person name="Ohm R."/>
            <person name="Martin F."/>
            <person name="Silar P."/>
            <person name="Natvig D."/>
            <person name="Lalanne C."/>
            <person name="Gautier V."/>
            <person name="Ament-Velasquez S.L."/>
            <person name="Kruys A."/>
            <person name="Hutchinson M.I."/>
            <person name="Powell A.J."/>
            <person name="Barry K."/>
            <person name="Miller A.N."/>
            <person name="Grigoriev I.V."/>
            <person name="Debuchy R."/>
            <person name="Gladieux P."/>
            <person name="Thoren M.H."/>
            <person name="Johannesson H."/>
        </authorList>
    </citation>
    <scope>NUCLEOTIDE SEQUENCE</scope>
    <source>
        <strain evidence="2">PSN243</strain>
    </source>
</reference>
<keyword evidence="3" id="KW-1185">Reference proteome</keyword>
<protein>
    <recommendedName>
        <fullName evidence="1">Heterokaryon incompatibility domain-containing protein</fullName>
    </recommendedName>
</protein>
<dbReference type="AlphaFoldDB" id="A0AAV9GF59"/>
<feature type="domain" description="Heterokaryon incompatibility" evidence="1">
    <location>
        <begin position="1"/>
        <end position="89"/>
    </location>
</feature>
<sequence length="463" mass="52003">MSDIFSKAERVVAWLGEEQTGDAAAMKLLEQVCSQQSLTPPVPTRLSSSMRSLLAREKEKARDNYATELNGLSQILKRPWFGRAWIAQELVLSSKTTLMSGKQLEMEWDTLFEALLLCEKDQSNRRDQVREVLRHAAPAFALGITRRSMKQHGRYSLLELLELFSHTEATIEVDKIFALLGLAHDGKDPAFSPDYDSPLEDVVRSYANGFIDRGQILDLLYRSGDQRSYPFSSWVPHFTSRSFPKTISIWESNEGPFAAGGVGMPVHGVQTSPGMSLHIKGYTVTAIHETLAESMTGSAMPNFFRTMAQFRDLLNRIYYVPDAKTLETLLVQVPIGKARSPHLEVHEDRMKGYDVETLGNTGRRSMLWPPKFSQLTAKVFASRFGRRQGDVKFCVTENRLVGLVPPGAEDGDVICVIPGDRVPFAIRRLQDSDRWKLIGECYIEGIMYGQGSKGSDEMPFVIE</sequence>
<evidence type="ECO:0000313" key="2">
    <source>
        <dbReference type="EMBL" id="KAK4447101.1"/>
    </source>
</evidence>
<comment type="caution">
    <text evidence="2">The sequence shown here is derived from an EMBL/GenBank/DDBJ whole genome shotgun (WGS) entry which is preliminary data.</text>
</comment>
<reference evidence="2" key="1">
    <citation type="journal article" date="2023" name="Mol. Phylogenet. Evol.">
        <title>Genome-scale phylogeny and comparative genomics of the fungal order Sordariales.</title>
        <authorList>
            <person name="Hensen N."/>
            <person name="Bonometti L."/>
            <person name="Westerberg I."/>
            <person name="Brannstrom I.O."/>
            <person name="Guillou S."/>
            <person name="Cros-Aarteil S."/>
            <person name="Calhoun S."/>
            <person name="Haridas S."/>
            <person name="Kuo A."/>
            <person name="Mondo S."/>
            <person name="Pangilinan J."/>
            <person name="Riley R."/>
            <person name="LaButti K."/>
            <person name="Andreopoulos B."/>
            <person name="Lipzen A."/>
            <person name="Chen C."/>
            <person name="Yan M."/>
            <person name="Daum C."/>
            <person name="Ng V."/>
            <person name="Clum A."/>
            <person name="Steindorff A."/>
            <person name="Ohm R.A."/>
            <person name="Martin F."/>
            <person name="Silar P."/>
            <person name="Natvig D.O."/>
            <person name="Lalanne C."/>
            <person name="Gautier V."/>
            <person name="Ament-Velasquez S.L."/>
            <person name="Kruys A."/>
            <person name="Hutchinson M.I."/>
            <person name="Powell A.J."/>
            <person name="Barry K."/>
            <person name="Miller A.N."/>
            <person name="Grigoriev I.V."/>
            <person name="Debuchy R."/>
            <person name="Gladieux P."/>
            <person name="Hiltunen Thoren M."/>
            <person name="Johannesson H."/>
        </authorList>
    </citation>
    <scope>NUCLEOTIDE SEQUENCE</scope>
    <source>
        <strain evidence="2">PSN243</strain>
    </source>
</reference>
<proteinExistence type="predicted"/>